<feature type="domain" description="DUF2779" evidence="1">
    <location>
        <begin position="291"/>
        <end position="413"/>
    </location>
</feature>
<reference evidence="2" key="1">
    <citation type="submission" date="2021-02" db="EMBL/GenBank/DDBJ databases">
        <title>Thiocyanate and organic carbon inputs drive convergent selection for specific autotrophic Afipia and Thiobacillus strains within complex microbiomes.</title>
        <authorList>
            <person name="Huddy R.J."/>
            <person name="Sachdeva R."/>
            <person name="Kadzinga F."/>
            <person name="Kantor R.S."/>
            <person name="Harrison S.T.L."/>
            <person name="Banfield J.F."/>
        </authorList>
    </citation>
    <scope>NUCLEOTIDE SEQUENCE</scope>
    <source>
        <strain evidence="2">SCN18_13_7_16_R3_B_64_19</strain>
    </source>
</reference>
<dbReference type="EMBL" id="JAFKMR010000018">
    <property type="protein sequence ID" value="MBN8744522.1"/>
    <property type="molecule type" value="Genomic_DNA"/>
</dbReference>
<comment type="caution">
    <text evidence="2">The sequence shown here is derived from an EMBL/GenBank/DDBJ whole genome shotgun (WGS) entry which is preliminary data.</text>
</comment>
<protein>
    <submittedName>
        <fullName evidence="2">DUF2779 domain-containing protein</fullName>
    </submittedName>
</protein>
<sequence length="489" mass="55216">MPPGLSKSRIISHRQCPKRLWLQINRPDLLDDSANQTVFAVGNTVGTLARDMIPDGVLIDVNDLREALRQTHQALTAKPRRVLFEATVEHDGVLVQADVLAPLPRGWHMIEVKSSSSLKNYHIEDAAIQSWVLRQAGIPLAAESIAVVDTAFVYPGHEQYAGLLRQEEITREVAELRGEIPQWVAAARKTLTSKKAPRIEPGPQCNDPFPCPFTGHCIPPTEGYPVDILPYGGNLPAQLRAEGYSDLRDVPKGRLSKPRHLQVWKASRTGKAVIDPVLPQNLRALGYPRTYMDFESLNPAVPIWPGTRPYQQIVFQWSCHRQTRDGRVTHHEFLAEGQQDPRHDFVATLLDAVGRTGPVLVWNDVFEKTRLRELAELFPEFAPRINALIARIVDLLPLFRKHYYHPAMMGSTSLKAVLPTIAPDLAYDNLEVTNGTMAQEVFERILLQDFQKNERKSLKQALLKYCERDTEALMQIVDNFKDIKYGAHK</sequence>
<dbReference type="AlphaFoldDB" id="A0A8I1MX10"/>
<evidence type="ECO:0000259" key="1">
    <source>
        <dbReference type="Pfam" id="PF11074"/>
    </source>
</evidence>
<proteinExistence type="predicted"/>
<organism evidence="2 3">
    <name type="scientific">Thiomonas arsenitoxydans (strain DSM 22701 / CIP 110005 / 3As)</name>
    <dbReference type="NCBI Taxonomy" id="426114"/>
    <lineage>
        <taxon>Bacteria</taxon>
        <taxon>Pseudomonadati</taxon>
        <taxon>Pseudomonadota</taxon>
        <taxon>Betaproteobacteria</taxon>
        <taxon>Burkholderiales</taxon>
        <taxon>Thiomonas</taxon>
    </lineage>
</organism>
<dbReference type="Pfam" id="PF11074">
    <property type="entry name" value="DUF2779"/>
    <property type="match status" value="1"/>
</dbReference>
<dbReference type="InterPro" id="IPR021301">
    <property type="entry name" value="DUF2779"/>
</dbReference>
<evidence type="ECO:0000313" key="2">
    <source>
        <dbReference type="EMBL" id="MBN8744522.1"/>
    </source>
</evidence>
<dbReference type="Proteomes" id="UP000664800">
    <property type="component" value="Unassembled WGS sequence"/>
</dbReference>
<gene>
    <name evidence="2" type="ORF">J0I24_09465</name>
</gene>
<name>A0A8I1MX10_THIA3</name>
<evidence type="ECO:0000313" key="3">
    <source>
        <dbReference type="Proteomes" id="UP000664800"/>
    </source>
</evidence>
<dbReference type="RefSeq" id="WP_276730444.1">
    <property type="nucleotide sequence ID" value="NZ_JAFKMR010000018.1"/>
</dbReference>
<accession>A0A8I1MX10</accession>